<dbReference type="AlphaFoldDB" id="A6L246"/>
<dbReference type="HOGENOM" id="CLU_2367109_0_0_10"/>
<name>A6L246_PHOV8</name>
<sequence length="95" mass="10894">METEVLLRVTLLCIVSNNSYTNVGNIGNITKSFLVYFYTNLIIRVLTNIGVLINSYLSKNSREKCLPAIFCHNLTFPVFFWRLLNGWVTCDLISL</sequence>
<organism evidence="2 3">
    <name type="scientific">Phocaeicola vulgatus (strain ATCC 8482 / DSM 1447 / JCM 5826 / CCUG 4940 / NBRC 14291 / NCTC 11154)</name>
    <name type="common">Bacteroides vulgatus</name>
    <dbReference type="NCBI Taxonomy" id="435590"/>
    <lineage>
        <taxon>Bacteria</taxon>
        <taxon>Pseudomonadati</taxon>
        <taxon>Bacteroidota</taxon>
        <taxon>Bacteroidia</taxon>
        <taxon>Bacteroidales</taxon>
        <taxon>Bacteroidaceae</taxon>
        <taxon>Phocaeicola</taxon>
    </lineage>
</organism>
<protein>
    <submittedName>
        <fullName evidence="2">Uncharacterized protein</fullName>
    </submittedName>
</protein>
<keyword evidence="1" id="KW-0812">Transmembrane</keyword>
<dbReference type="PaxDb" id="435590-BVU_2099"/>
<dbReference type="Proteomes" id="UP000002861">
    <property type="component" value="Chromosome"/>
</dbReference>
<proteinExistence type="predicted"/>
<evidence type="ECO:0000256" key="1">
    <source>
        <dbReference type="SAM" id="Phobius"/>
    </source>
</evidence>
<gene>
    <name evidence="2" type="ordered locus">BVU_2099</name>
</gene>
<keyword evidence="1" id="KW-0472">Membrane</keyword>
<dbReference type="KEGG" id="bvu:BVU_2099"/>
<evidence type="ECO:0000313" key="2">
    <source>
        <dbReference type="EMBL" id="ABR39760.1"/>
    </source>
</evidence>
<dbReference type="EMBL" id="CP000139">
    <property type="protein sequence ID" value="ABR39760.1"/>
    <property type="molecule type" value="Genomic_DNA"/>
</dbReference>
<feature type="transmembrane region" description="Helical" evidence="1">
    <location>
        <begin position="33"/>
        <end position="53"/>
    </location>
</feature>
<reference evidence="2 3" key="1">
    <citation type="journal article" date="2007" name="PLoS Biol.">
        <title>Evolution of symbiotic bacteria in the distal human intestine.</title>
        <authorList>
            <person name="Xu J."/>
            <person name="Mahowald M.A."/>
            <person name="Ley R.E."/>
            <person name="Lozupone C.A."/>
            <person name="Hamady M."/>
            <person name="Martens E.C."/>
            <person name="Henrissat B."/>
            <person name="Coutinho P.M."/>
            <person name="Minx P."/>
            <person name="Latreille P."/>
            <person name="Cordum H."/>
            <person name="Van Brunt A."/>
            <person name="Kim K."/>
            <person name="Fulton R.S."/>
            <person name="Fulton L.A."/>
            <person name="Clifton S.W."/>
            <person name="Wilson R.K."/>
            <person name="Knight R.D."/>
            <person name="Gordon J.I."/>
        </authorList>
    </citation>
    <scope>NUCLEOTIDE SEQUENCE [LARGE SCALE GENOMIC DNA]</scope>
    <source>
        <strain evidence="3">ATCC 8482 / DSM 1447 / JCM 5826 / CCUG 4940 / NBRC 14291 / NCTC 11154</strain>
    </source>
</reference>
<dbReference type="STRING" id="435590.BVU_2099"/>
<evidence type="ECO:0000313" key="3">
    <source>
        <dbReference type="Proteomes" id="UP000002861"/>
    </source>
</evidence>
<keyword evidence="1" id="KW-1133">Transmembrane helix</keyword>
<accession>A6L246</accession>